<feature type="signal peptide" evidence="6">
    <location>
        <begin position="1"/>
        <end position="28"/>
    </location>
</feature>
<keyword evidence="4" id="KW-1015">Disulfide bond</keyword>
<dbReference type="InterPro" id="IPR018114">
    <property type="entry name" value="TRYPSIN_HIS"/>
</dbReference>
<dbReference type="InterPro" id="IPR033116">
    <property type="entry name" value="TRYPSIN_SER"/>
</dbReference>
<protein>
    <submittedName>
        <fullName evidence="8">Venom serine protease Bi-VSP</fullName>
    </submittedName>
</protein>
<dbReference type="GO" id="GO:0006508">
    <property type="term" value="P:proteolysis"/>
    <property type="evidence" value="ECO:0007669"/>
    <property type="project" value="UniProtKB-KW"/>
</dbReference>
<organism evidence="8">
    <name type="scientific">Cacopsylla melanoneura</name>
    <dbReference type="NCBI Taxonomy" id="428564"/>
    <lineage>
        <taxon>Eukaryota</taxon>
        <taxon>Metazoa</taxon>
        <taxon>Ecdysozoa</taxon>
        <taxon>Arthropoda</taxon>
        <taxon>Hexapoda</taxon>
        <taxon>Insecta</taxon>
        <taxon>Pterygota</taxon>
        <taxon>Neoptera</taxon>
        <taxon>Paraneoptera</taxon>
        <taxon>Hemiptera</taxon>
        <taxon>Sternorrhyncha</taxon>
        <taxon>Psylloidea</taxon>
        <taxon>Psyllidae</taxon>
        <taxon>Psyllinae</taxon>
        <taxon>Cacopsylla</taxon>
    </lineage>
</organism>
<feature type="chain" id="PRO_5033670873" evidence="6">
    <location>
        <begin position="29"/>
        <end position="316"/>
    </location>
</feature>
<dbReference type="CDD" id="cd00190">
    <property type="entry name" value="Tryp_SPc"/>
    <property type="match status" value="1"/>
</dbReference>
<dbReference type="InterPro" id="IPR001314">
    <property type="entry name" value="Peptidase_S1A"/>
</dbReference>
<sequence length="316" mass="35978">MIMKLPVYQVLSVLVLVTEWIYQTRVTAEISRSKWLQDTQDTKTFSVFRRTRRPTGKESYPTCDCSCGETNDATRIVGGQPTEVNQYPWMVRLSYFNRFYCGGTLINDRYVLTAAHCVKGRLWFLIKATFGEYDRCDTKNKPESRFVIRAIVGDFTFSNFDNDIALLRLNDRVPIVDIIKPVCLPTVLNNTYKDEKGVVMGWGTLEESGKPACIIRDVEVPILSNEECRTNSNYSASRISDNMMCAGYEEGMKDSCQGDSGGPMVFEREDSRYEIIGIVSWGAGCGRAGYPGVYTRVTRYIDWIRANSKEGCYCKY</sequence>
<name>A0A8D8QNP0_9HEMI</name>
<dbReference type="PRINTS" id="PR00722">
    <property type="entry name" value="CHYMOTRYPSIN"/>
</dbReference>
<reference evidence="8" key="1">
    <citation type="submission" date="2021-05" db="EMBL/GenBank/DDBJ databases">
        <authorList>
            <person name="Alioto T."/>
            <person name="Alioto T."/>
            <person name="Gomez Garrido J."/>
        </authorList>
    </citation>
    <scope>NUCLEOTIDE SEQUENCE</scope>
</reference>
<evidence type="ECO:0000313" key="8">
    <source>
        <dbReference type="EMBL" id="CAG6635331.1"/>
    </source>
</evidence>
<dbReference type="FunFam" id="2.40.10.10:FF:000006">
    <property type="entry name" value="Serine proteinase stubble"/>
    <property type="match status" value="1"/>
</dbReference>
<dbReference type="EMBL" id="HBUF01263757">
    <property type="protein sequence ID" value="CAG6683610.1"/>
    <property type="molecule type" value="Transcribed_RNA"/>
</dbReference>
<keyword evidence="6" id="KW-0732">Signal</keyword>
<evidence type="ECO:0000256" key="5">
    <source>
        <dbReference type="RuleBase" id="RU363034"/>
    </source>
</evidence>
<dbReference type="GO" id="GO:0004252">
    <property type="term" value="F:serine-type endopeptidase activity"/>
    <property type="evidence" value="ECO:0007669"/>
    <property type="project" value="InterPro"/>
</dbReference>
<feature type="domain" description="Peptidase S1" evidence="7">
    <location>
        <begin position="76"/>
        <end position="309"/>
    </location>
</feature>
<accession>A0A8D8QNP0</accession>
<proteinExistence type="predicted"/>
<dbReference type="InterPro" id="IPR001254">
    <property type="entry name" value="Trypsin_dom"/>
</dbReference>
<dbReference type="EMBL" id="HBUF01089550">
    <property type="protein sequence ID" value="CAG6635331.1"/>
    <property type="molecule type" value="Transcribed_RNA"/>
</dbReference>
<dbReference type="AlphaFoldDB" id="A0A8D8QNP0"/>
<dbReference type="InterPro" id="IPR043504">
    <property type="entry name" value="Peptidase_S1_PA_chymotrypsin"/>
</dbReference>
<dbReference type="Pfam" id="PF00089">
    <property type="entry name" value="Trypsin"/>
    <property type="match status" value="1"/>
</dbReference>
<evidence type="ECO:0000256" key="4">
    <source>
        <dbReference type="ARBA" id="ARBA00023157"/>
    </source>
</evidence>
<evidence type="ECO:0000256" key="1">
    <source>
        <dbReference type="ARBA" id="ARBA00022670"/>
    </source>
</evidence>
<evidence type="ECO:0000256" key="6">
    <source>
        <dbReference type="SAM" id="SignalP"/>
    </source>
</evidence>
<dbReference type="PANTHER" id="PTHR24252">
    <property type="entry name" value="ACROSIN-RELATED"/>
    <property type="match status" value="1"/>
</dbReference>
<dbReference type="InterPro" id="IPR009003">
    <property type="entry name" value="Peptidase_S1_PA"/>
</dbReference>
<dbReference type="PROSITE" id="PS00135">
    <property type="entry name" value="TRYPSIN_SER"/>
    <property type="match status" value="1"/>
</dbReference>
<keyword evidence="2 5" id="KW-0378">Hydrolase</keyword>
<dbReference type="SMART" id="SM00020">
    <property type="entry name" value="Tryp_SPc"/>
    <property type="match status" value="1"/>
</dbReference>
<dbReference type="PROSITE" id="PS50240">
    <property type="entry name" value="TRYPSIN_DOM"/>
    <property type="match status" value="1"/>
</dbReference>
<dbReference type="EMBL" id="HBUF01089549">
    <property type="protein sequence ID" value="CAG6635330.1"/>
    <property type="molecule type" value="Transcribed_RNA"/>
</dbReference>
<dbReference type="PANTHER" id="PTHR24252:SF7">
    <property type="entry name" value="HYALIN"/>
    <property type="match status" value="1"/>
</dbReference>
<dbReference type="PROSITE" id="PS00134">
    <property type="entry name" value="TRYPSIN_HIS"/>
    <property type="match status" value="1"/>
</dbReference>
<keyword evidence="1 5" id="KW-0645">Protease</keyword>
<evidence type="ECO:0000256" key="3">
    <source>
        <dbReference type="ARBA" id="ARBA00022825"/>
    </source>
</evidence>
<evidence type="ECO:0000259" key="7">
    <source>
        <dbReference type="PROSITE" id="PS50240"/>
    </source>
</evidence>
<dbReference type="EMBL" id="HBUF01263756">
    <property type="protein sequence ID" value="CAG6683609.1"/>
    <property type="molecule type" value="Transcribed_RNA"/>
</dbReference>
<dbReference type="Gene3D" id="2.40.10.10">
    <property type="entry name" value="Trypsin-like serine proteases"/>
    <property type="match status" value="1"/>
</dbReference>
<keyword evidence="3 5" id="KW-0720">Serine protease</keyword>
<dbReference type="SUPFAM" id="SSF50494">
    <property type="entry name" value="Trypsin-like serine proteases"/>
    <property type="match status" value="1"/>
</dbReference>
<evidence type="ECO:0000256" key="2">
    <source>
        <dbReference type="ARBA" id="ARBA00022801"/>
    </source>
</evidence>